<protein>
    <submittedName>
        <fullName evidence="2">Uncharacterized protein</fullName>
    </submittedName>
</protein>
<dbReference type="EMBL" id="NDXW01000012">
    <property type="protein sequence ID" value="RDH41211.1"/>
    <property type="molecule type" value="Genomic_DNA"/>
</dbReference>
<accession>A0A4V1IMS1</accession>
<evidence type="ECO:0000313" key="2">
    <source>
        <dbReference type="EMBL" id="RDH41211.1"/>
    </source>
</evidence>
<keyword evidence="3" id="KW-1185">Reference proteome</keyword>
<feature type="compositionally biased region" description="Polar residues" evidence="1">
    <location>
        <begin position="52"/>
        <end position="61"/>
    </location>
</feature>
<reference evidence="2 3" key="1">
    <citation type="submission" date="2017-04" db="EMBL/GenBank/DDBJ databases">
        <title>Draft genome sequence of Zooshikella ganghwensis VG4 isolated from Red Sea sediments.</title>
        <authorList>
            <person name="Rehman Z."/>
            <person name="Alam I."/>
            <person name="Kamau A."/>
            <person name="Bajic V."/>
            <person name="Leiknes T."/>
        </authorList>
    </citation>
    <scope>NUCLEOTIDE SEQUENCE [LARGE SCALE GENOMIC DNA]</scope>
    <source>
        <strain evidence="2 3">VG4</strain>
    </source>
</reference>
<feature type="region of interest" description="Disordered" evidence="1">
    <location>
        <begin position="39"/>
        <end position="75"/>
    </location>
</feature>
<organism evidence="2 3">
    <name type="scientific">Zooshikella ganghwensis</name>
    <dbReference type="NCBI Taxonomy" id="202772"/>
    <lineage>
        <taxon>Bacteria</taxon>
        <taxon>Pseudomonadati</taxon>
        <taxon>Pseudomonadota</taxon>
        <taxon>Gammaproteobacteria</taxon>
        <taxon>Oceanospirillales</taxon>
        <taxon>Zooshikellaceae</taxon>
        <taxon>Zooshikella</taxon>
    </lineage>
</organism>
<evidence type="ECO:0000313" key="3">
    <source>
        <dbReference type="Proteomes" id="UP000257039"/>
    </source>
</evidence>
<comment type="caution">
    <text evidence="2">The sequence shown here is derived from an EMBL/GenBank/DDBJ whole genome shotgun (WGS) entry which is preliminary data.</text>
</comment>
<sequence length="75" mass="8575">MLGRPKLKDNQGRYTASPAIRAFNKDFFGILGLDSALKHERDKRKKKEVKLQNKQQKTAPNGDSKVNKSAQHRIK</sequence>
<gene>
    <name evidence="2" type="ORF">B9G39_29895</name>
</gene>
<proteinExistence type="predicted"/>
<dbReference type="Proteomes" id="UP000257039">
    <property type="component" value="Unassembled WGS sequence"/>
</dbReference>
<name>A0A4V1IMS1_9GAMM</name>
<evidence type="ECO:0000256" key="1">
    <source>
        <dbReference type="SAM" id="MobiDB-lite"/>
    </source>
</evidence>
<dbReference type="RefSeq" id="WP_094790069.1">
    <property type="nucleotide sequence ID" value="NZ_NDXW01000012.1"/>
</dbReference>
<dbReference type="AlphaFoldDB" id="A0A4V1IMS1"/>